<dbReference type="InterPro" id="IPR042257">
    <property type="entry name" value="DGOK_C"/>
</dbReference>
<dbReference type="SUPFAM" id="SSF53067">
    <property type="entry name" value="Actin-like ATPase domain"/>
    <property type="match status" value="1"/>
</dbReference>
<dbReference type="Pfam" id="PF05035">
    <property type="entry name" value="DGOK"/>
    <property type="match status" value="1"/>
</dbReference>
<organism evidence="1 2">
    <name type="scientific">Actibacterium lipolyticum</name>
    <dbReference type="NCBI Taxonomy" id="1524263"/>
    <lineage>
        <taxon>Bacteria</taxon>
        <taxon>Pseudomonadati</taxon>
        <taxon>Pseudomonadota</taxon>
        <taxon>Alphaproteobacteria</taxon>
        <taxon>Rhodobacterales</taxon>
        <taxon>Roseobacteraceae</taxon>
        <taxon>Actibacterium</taxon>
    </lineage>
</organism>
<dbReference type="InterPro" id="IPR043129">
    <property type="entry name" value="ATPase_NBD"/>
</dbReference>
<keyword evidence="2" id="KW-1185">Reference proteome</keyword>
<dbReference type="GO" id="GO:0008671">
    <property type="term" value="F:2-dehydro-3-deoxygalactonokinase activity"/>
    <property type="evidence" value="ECO:0007669"/>
    <property type="project" value="InterPro"/>
</dbReference>
<dbReference type="InterPro" id="IPR007729">
    <property type="entry name" value="DGOK"/>
</dbReference>
<proteinExistence type="predicted"/>
<dbReference type="AlphaFoldDB" id="A0A238KJF0"/>
<dbReference type="InterPro" id="IPR042258">
    <property type="entry name" value="DGOK_N"/>
</dbReference>
<evidence type="ECO:0000313" key="1">
    <source>
        <dbReference type="EMBL" id="SMX42913.1"/>
    </source>
</evidence>
<dbReference type="Proteomes" id="UP000202922">
    <property type="component" value="Unassembled WGS sequence"/>
</dbReference>
<reference evidence="2" key="1">
    <citation type="submission" date="2017-05" db="EMBL/GenBank/DDBJ databases">
        <authorList>
            <person name="Rodrigo-Torres L."/>
            <person name="Arahal R. D."/>
            <person name="Lucena T."/>
        </authorList>
    </citation>
    <scope>NUCLEOTIDE SEQUENCE [LARGE SCALE GENOMIC DNA]</scope>
    <source>
        <strain evidence="2">CECT 8621</strain>
    </source>
</reference>
<accession>A0A238KJF0</accession>
<dbReference type="Gene3D" id="3.30.420.310">
    <property type="entry name" value="2-keto-3-deoxy-galactonokinase, C-terminal domain"/>
    <property type="match status" value="1"/>
</dbReference>
<dbReference type="GO" id="GO:0034194">
    <property type="term" value="P:D-galactonate catabolic process"/>
    <property type="evidence" value="ECO:0007669"/>
    <property type="project" value="InterPro"/>
</dbReference>
<protein>
    <submittedName>
        <fullName evidence="1">2-keto-3-deoxy-galactonokinase</fullName>
    </submittedName>
</protein>
<gene>
    <name evidence="1" type="ORF">COL8621_02129</name>
</gene>
<dbReference type="OrthoDB" id="256574at2"/>
<dbReference type="Gene3D" id="3.30.420.300">
    <property type="entry name" value="2-keto-3-deoxy-galactonokinase, substrate binding domain"/>
    <property type="match status" value="1"/>
</dbReference>
<name>A0A238KJF0_9RHOB</name>
<evidence type="ECO:0000313" key="2">
    <source>
        <dbReference type="Proteomes" id="UP000202922"/>
    </source>
</evidence>
<dbReference type="EMBL" id="FXYE01000002">
    <property type="protein sequence ID" value="SMX42913.1"/>
    <property type="molecule type" value="Genomic_DNA"/>
</dbReference>
<sequence>MTEVNWIGVDWGTSNLRAWGMGADNTVVAEARSDAGMGTLPPEGFEAALIDLVGGWLGAGAMDVVVCGMAGSRQGWAEAPYRAVPCAAKTDTLTQVQTSDPRLRVHIVPGVKQAQPADVMRGEETQIAGFLALNPKWDGVICLPGTHTKWALVSAEEIVSFQSFMTGEMFALLAKQSILRHTVAADGWDSGAFDEALDDSLANPARLAARLFSLRAEALLAELDGVTARSRLSGALIGVELAAARPYWLGQQVAVIGADALSDAYVAALSRQGVQVVQLDVDAMTRAGLAAAHENVGAVT</sequence>
<keyword evidence="1" id="KW-0808">Transferase</keyword>
<keyword evidence="1" id="KW-0418">Kinase</keyword>